<organism evidence="2 3">
    <name type="scientific">Halogeometricum rufum</name>
    <dbReference type="NCBI Taxonomy" id="553469"/>
    <lineage>
        <taxon>Archaea</taxon>
        <taxon>Methanobacteriati</taxon>
        <taxon>Methanobacteriota</taxon>
        <taxon>Stenosarchaea group</taxon>
        <taxon>Halobacteria</taxon>
        <taxon>Halobacteriales</taxon>
        <taxon>Haloferacaceae</taxon>
        <taxon>Halogeometricum</taxon>
    </lineage>
</organism>
<evidence type="ECO:0000259" key="1">
    <source>
        <dbReference type="Pfam" id="PF18545"/>
    </source>
</evidence>
<protein>
    <recommendedName>
        <fullName evidence="1">Halobacterial output domain-containing protein</fullName>
    </recommendedName>
</protein>
<dbReference type="OrthoDB" id="280819at2157"/>
<feature type="domain" description="Halobacterial output" evidence="1">
    <location>
        <begin position="4"/>
        <end position="73"/>
    </location>
</feature>
<evidence type="ECO:0000313" key="3">
    <source>
        <dbReference type="Proteomes" id="UP000198531"/>
    </source>
</evidence>
<dbReference type="InterPro" id="IPR040624">
    <property type="entry name" value="HalOD1"/>
</dbReference>
<dbReference type="RefSeq" id="WP_089807437.1">
    <property type="nucleotide sequence ID" value="NZ_FOYT01000002.1"/>
</dbReference>
<dbReference type="AlphaFoldDB" id="A0A1I6HJ43"/>
<sequence length="74" mass="8306">MDTQAPLSIQLVTEISRREGVEPFELPPLEDCVDTESLDKLFGRADGPFVDGWVRFQYAGYEVTISHTGEFEVA</sequence>
<dbReference type="Proteomes" id="UP000198531">
    <property type="component" value="Unassembled WGS sequence"/>
</dbReference>
<gene>
    <name evidence="2" type="ORF">SAMN04487947_2137</name>
</gene>
<name>A0A1I6HJ43_9EURY</name>
<accession>A0A1I6HJ43</accession>
<keyword evidence="3" id="KW-1185">Reference proteome</keyword>
<dbReference type="EMBL" id="FOYT01000002">
    <property type="protein sequence ID" value="SFR54499.1"/>
    <property type="molecule type" value="Genomic_DNA"/>
</dbReference>
<dbReference type="Pfam" id="PF18545">
    <property type="entry name" value="HalOD1"/>
    <property type="match status" value="1"/>
</dbReference>
<reference evidence="3" key="1">
    <citation type="submission" date="2016-10" db="EMBL/GenBank/DDBJ databases">
        <authorList>
            <person name="Varghese N."/>
            <person name="Submissions S."/>
        </authorList>
    </citation>
    <scope>NUCLEOTIDE SEQUENCE [LARGE SCALE GENOMIC DNA]</scope>
    <source>
        <strain evidence="3">CGMCC 1.7736</strain>
    </source>
</reference>
<proteinExistence type="predicted"/>
<evidence type="ECO:0000313" key="2">
    <source>
        <dbReference type="EMBL" id="SFR54499.1"/>
    </source>
</evidence>